<organism evidence="1 2">
    <name type="scientific">Roseivivax lentus</name>
    <dbReference type="NCBI Taxonomy" id="633194"/>
    <lineage>
        <taxon>Bacteria</taxon>
        <taxon>Pseudomonadati</taxon>
        <taxon>Pseudomonadota</taxon>
        <taxon>Alphaproteobacteria</taxon>
        <taxon>Rhodobacterales</taxon>
        <taxon>Roseobacteraceae</taxon>
        <taxon>Roseivivax</taxon>
    </lineage>
</organism>
<keyword evidence="2" id="KW-1185">Reference proteome</keyword>
<sequence length="285" mass="29832">MSRFFALIIFLVLAPHSVLAQWRVGPGSELYEGTVSAFGVTDRGFGALAVMCREGEPLLWTQGWAAAKAGPDREESFSVIVDGQRFYVTGLHLPADGLWTGAPSDGLIAALRAGSRAVVAVPGEAEVGVPLRGSSRAISQVLDGCGRDATAATGASEAGRIVYFGQLIATQCAGGYSISDEAEMTGRLDGDDIPDFVLDWGGVTCDDRSKGRGAGFCGAALCTIEIAFTETQSRQQVLGVNPELVDRAFGVKALKTTTQGATCGGPAQVCDVIWIWNGSKLEPLK</sequence>
<dbReference type="Proteomes" id="UP000186684">
    <property type="component" value="Unassembled WGS sequence"/>
</dbReference>
<gene>
    <name evidence="1" type="ORF">SAMN05421759_102155</name>
</gene>
<evidence type="ECO:0000313" key="2">
    <source>
        <dbReference type="Proteomes" id="UP000186684"/>
    </source>
</evidence>
<reference evidence="2" key="1">
    <citation type="submission" date="2017-01" db="EMBL/GenBank/DDBJ databases">
        <authorList>
            <person name="Varghese N."/>
            <person name="Submissions S."/>
        </authorList>
    </citation>
    <scope>NUCLEOTIDE SEQUENCE [LARGE SCALE GENOMIC DNA]</scope>
    <source>
        <strain evidence="2">DSM 29430</strain>
    </source>
</reference>
<dbReference type="EMBL" id="FTOQ01000002">
    <property type="protein sequence ID" value="SIS66206.1"/>
    <property type="molecule type" value="Genomic_DNA"/>
</dbReference>
<accession>A0A1N7KXJ9</accession>
<dbReference type="AlphaFoldDB" id="A0A1N7KXJ9"/>
<evidence type="ECO:0000313" key="1">
    <source>
        <dbReference type="EMBL" id="SIS66206.1"/>
    </source>
</evidence>
<name>A0A1N7KXJ9_9RHOB</name>
<proteinExistence type="predicted"/>
<protein>
    <submittedName>
        <fullName evidence="1">Uncharacterized protein</fullName>
    </submittedName>
</protein>